<feature type="domain" description="Xylanolytic transcriptional activator regulatory" evidence="6">
    <location>
        <begin position="238"/>
        <end position="311"/>
    </location>
</feature>
<organism evidence="7 8">
    <name type="scientific">Penicillium frequentans</name>
    <dbReference type="NCBI Taxonomy" id="3151616"/>
    <lineage>
        <taxon>Eukaryota</taxon>
        <taxon>Fungi</taxon>
        <taxon>Dikarya</taxon>
        <taxon>Ascomycota</taxon>
        <taxon>Pezizomycotina</taxon>
        <taxon>Eurotiomycetes</taxon>
        <taxon>Eurotiomycetidae</taxon>
        <taxon>Eurotiales</taxon>
        <taxon>Aspergillaceae</taxon>
        <taxon>Penicillium</taxon>
    </lineage>
</organism>
<dbReference type="CDD" id="cd12148">
    <property type="entry name" value="fungal_TF_MHR"/>
    <property type="match status" value="1"/>
</dbReference>
<keyword evidence="3" id="KW-0804">Transcription</keyword>
<dbReference type="Pfam" id="PF04082">
    <property type="entry name" value="Fungal_trans"/>
    <property type="match status" value="1"/>
</dbReference>
<dbReference type="SMART" id="SM00906">
    <property type="entry name" value="Fungal_trans"/>
    <property type="match status" value="1"/>
</dbReference>
<dbReference type="GO" id="GO:0008270">
    <property type="term" value="F:zinc ion binding"/>
    <property type="evidence" value="ECO:0007669"/>
    <property type="project" value="InterPro"/>
</dbReference>
<evidence type="ECO:0000313" key="7">
    <source>
        <dbReference type="EMBL" id="KAJ5546666.1"/>
    </source>
</evidence>
<evidence type="ECO:0000313" key="8">
    <source>
        <dbReference type="Proteomes" id="UP001220324"/>
    </source>
</evidence>
<keyword evidence="2" id="KW-0805">Transcription regulation</keyword>
<keyword evidence="4" id="KW-0539">Nucleus</keyword>
<reference evidence="7 8" key="1">
    <citation type="journal article" date="2023" name="IMA Fungus">
        <title>Comparative genomic study of the Penicillium genus elucidates a diverse pangenome and 15 lateral gene transfer events.</title>
        <authorList>
            <person name="Petersen C."/>
            <person name="Sorensen T."/>
            <person name="Nielsen M.R."/>
            <person name="Sondergaard T.E."/>
            <person name="Sorensen J.L."/>
            <person name="Fitzpatrick D.A."/>
            <person name="Frisvad J.C."/>
            <person name="Nielsen K.L."/>
        </authorList>
    </citation>
    <scope>NUCLEOTIDE SEQUENCE [LARGE SCALE GENOMIC DNA]</scope>
    <source>
        <strain evidence="7 8">IBT 35679</strain>
    </source>
</reference>
<dbReference type="InterPro" id="IPR050613">
    <property type="entry name" value="Sec_Metabolite_Reg"/>
</dbReference>
<feature type="compositionally biased region" description="Basic and acidic residues" evidence="5">
    <location>
        <begin position="1"/>
        <end position="10"/>
    </location>
</feature>
<dbReference type="PANTHER" id="PTHR31001:SF57">
    <property type="entry name" value="ZN(II)2CYS6 TRANSCRIPTION FACTOR (EUROFUNG)"/>
    <property type="match status" value="1"/>
</dbReference>
<dbReference type="GO" id="GO:0005634">
    <property type="term" value="C:nucleus"/>
    <property type="evidence" value="ECO:0007669"/>
    <property type="project" value="UniProtKB-SubCell"/>
</dbReference>
<comment type="subcellular location">
    <subcellularLocation>
        <location evidence="1">Nucleus</location>
    </subcellularLocation>
</comment>
<proteinExistence type="predicted"/>
<evidence type="ECO:0000256" key="4">
    <source>
        <dbReference type="ARBA" id="ARBA00023242"/>
    </source>
</evidence>
<accession>A0AAD6D0A6</accession>
<comment type="caution">
    <text evidence="7">The sequence shown here is derived from an EMBL/GenBank/DDBJ whole genome shotgun (WGS) entry which is preliminary data.</text>
</comment>
<dbReference type="Proteomes" id="UP001220324">
    <property type="component" value="Unassembled WGS sequence"/>
</dbReference>
<gene>
    <name evidence="7" type="ORF">N7494_004251</name>
</gene>
<keyword evidence="8" id="KW-1185">Reference proteome</keyword>
<dbReference type="GO" id="GO:0006351">
    <property type="term" value="P:DNA-templated transcription"/>
    <property type="evidence" value="ECO:0007669"/>
    <property type="project" value="InterPro"/>
</dbReference>
<evidence type="ECO:0000256" key="2">
    <source>
        <dbReference type="ARBA" id="ARBA00023015"/>
    </source>
</evidence>
<feature type="region of interest" description="Disordered" evidence="5">
    <location>
        <begin position="1"/>
        <end position="24"/>
    </location>
</feature>
<dbReference type="EMBL" id="JAQIZZ010000003">
    <property type="protein sequence ID" value="KAJ5546666.1"/>
    <property type="molecule type" value="Genomic_DNA"/>
</dbReference>
<evidence type="ECO:0000256" key="3">
    <source>
        <dbReference type="ARBA" id="ARBA00023163"/>
    </source>
</evidence>
<evidence type="ECO:0000256" key="1">
    <source>
        <dbReference type="ARBA" id="ARBA00004123"/>
    </source>
</evidence>
<sequence>MASEGDEKIPEAPTQPTQKSNPLGLEELQVDTSSLDQQTGRLVITDKRSVYVSNILWASLGDEIEELRDMLNEFEGTDESDDILDDEPSPSSVSIDESAAVMGLLTASQSLYSYHPQTSRAAALFEIFKENIVPLVHIFHMPTLIPICWQAFSLPETLDCNTEALMFAIYYSAVISMNTEQCEDILCLSRTAALKHYHSAMKHAIARANILNTQSTVLLQAVVLFLSALRNEDASRTCWSLTALIFHAARAMGLHRDGTEFSLSPLETELRRRLWWHICLLDIRSAEYHGFELIAQEYMFDTRLPLNINDSDLTADMKDFPIEREGTTEMTYCLIRCEVLRVMWKTGYVQFCRGDTSKELSFSSRVSLVNDLQRTLEEKYLRYCDWSIPLFKVCQTVARLTIARTWLVLYYPLLQKRNHCDIIPGIRDKLFFTSLKILELSQGLLRDPDIIHLSWHSKTHVQWHAVAFLLSEICLRPSSCDCDRAWGYIQTIYECWRLKKNKGDLWVPLKRLMAKASHAREIERMCDFGTQLADLPVTGLSVSGDAVTVDFTKIPPCTADAFPARDEIGPQLSEPSGVSSTESWDPFCNLITDDGILETIFYKQSTLDIDNIIRDWAGEFDETEVCMEESK</sequence>
<dbReference type="AlphaFoldDB" id="A0AAD6D0A6"/>
<evidence type="ECO:0000259" key="6">
    <source>
        <dbReference type="SMART" id="SM00906"/>
    </source>
</evidence>
<dbReference type="InterPro" id="IPR007219">
    <property type="entry name" value="XnlR_reg_dom"/>
</dbReference>
<dbReference type="GO" id="GO:0003677">
    <property type="term" value="F:DNA binding"/>
    <property type="evidence" value="ECO:0007669"/>
    <property type="project" value="InterPro"/>
</dbReference>
<protein>
    <recommendedName>
        <fullName evidence="6">Xylanolytic transcriptional activator regulatory domain-containing protein</fullName>
    </recommendedName>
</protein>
<name>A0AAD6D0A6_9EURO</name>
<dbReference type="PANTHER" id="PTHR31001">
    <property type="entry name" value="UNCHARACTERIZED TRANSCRIPTIONAL REGULATORY PROTEIN"/>
    <property type="match status" value="1"/>
</dbReference>
<evidence type="ECO:0000256" key="5">
    <source>
        <dbReference type="SAM" id="MobiDB-lite"/>
    </source>
</evidence>